<evidence type="ECO:0000313" key="2">
    <source>
        <dbReference type="Proteomes" id="UP001230649"/>
    </source>
</evidence>
<proteinExistence type="predicted"/>
<organism evidence="1 2">
    <name type="scientific">Naganishia adeliensis</name>
    <dbReference type="NCBI Taxonomy" id="92952"/>
    <lineage>
        <taxon>Eukaryota</taxon>
        <taxon>Fungi</taxon>
        <taxon>Dikarya</taxon>
        <taxon>Basidiomycota</taxon>
        <taxon>Agaricomycotina</taxon>
        <taxon>Tremellomycetes</taxon>
        <taxon>Filobasidiales</taxon>
        <taxon>Filobasidiaceae</taxon>
        <taxon>Naganishia</taxon>
    </lineage>
</organism>
<comment type="caution">
    <text evidence="1">The sequence shown here is derived from an EMBL/GenBank/DDBJ whole genome shotgun (WGS) entry which is preliminary data.</text>
</comment>
<keyword evidence="2" id="KW-1185">Reference proteome</keyword>
<dbReference type="Proteomes" id="UP001230649">
    <property type="component" value="Unassembled WGS sequence"/>
</dbReference>
<dbReference type="EMBL" id="JASBWS010000126">
    <property type="protein sequence ID" value="KAJ9095218.1"/>
    <property type="molecule type" value="Genomic_DNA"/>
</dbReference>
<protein>
    <submittedName>
        <fullName evidence="1">Uncharacterized protein</fullName>
    </submittedName>
</protein>
<name>A0ACC2V7V8_9TREE</name>
<reference evidence="1" key="1">
    <citation type="submission" date="2023-04" db="EMBL/GenBank/DDBJ databases">
        <title>Draft Genome sequencing of Naganishia species isolated from polar environments using Oxford Nanopore Technology.</title>
        <authorList>
            <person name="Leo P."/>
            <person name="Venkateswaran K."/>
        </authorList>
    </citation>
    <scope>NUCLEOTIDE SEQUENCE</scope>
    <source>
        <strain evidence="1">MNA-CCFEE 5262</strain>
    </source>
</reference>
<evidence type="ECO:0000313" key="1">
    <source>
        <dbReference type="EMBL" id="KAJ9095218.1"/>
    </source>
</evidence>
<gene>
    <name evidence="1" type="ORF">QFC20_006695</name>
</gene>
<accession>A0ACC2V7V8</accession>
<sequence>MDLEVGSVESAKSPLPTSKYPGQGTQEDPVVVSFKPGADGEDPRAWSPGRKWTLTIASNISLLCISVSPTIYSSGIEQLSTAYGVGIEVATLGVSVYQLAFAFGPLYWAPLSEMYGPVFSVSFSIFTLFTLGTALAKNTAAMLVCRFLAGATGSSVLVTSAAIIGDLFDASDRGPSMSLYLIAAFGGPIIGPLSGSFLAAATSDTWIFWLLTIFAGVSFCAGAVASETYAPVRMRRLAANLTESTGLVHRSALEPVTRVPVSAALKVSLVRPFQMLFREGDSGVLRGVFGLHLRPALRVLWRVSLVSTLPASSNPAQSLTSSACRIYHGERGWSTGIASLPFIAVGIGMLGAVVLNL</sequence>